<name>A0AAC9IX87_VIRHA</name>
<protein>
    <submittedName>
        <fullName evidence="2">Uncharacterized protein</fullName>
    </submittedName>
</protein>
<dbReference type="Proteomes" id="UP000182945">
    <property type="component" value="Chromosome"/>
</dbReference>
<keyword evidence="1" id="KW-1133">Transmembrane helix</keyword>
<sequence length="84" mass="9610">MRLIALLLSWSHIYILYLWLANSPLLFSQYGISIWIFTVVLSMIIIYKMRKASAFKTILLVSTGVMLFLVAVTIAIHFITTSMP</sequence>
<feature type="transmembrane region" description="Helical" evidence="1">
    <location>
        <begin position="27"/>
        <end position="46"/>
    </location>
</feature>
<feature type="transmembrane region" description="Helical" evidence="1">
    <location>
        <begin position="58"/>
        <end position="79"/>
    </location>
</feature>
<gene>
    <name evidence="2" type="ORF">BME96_01265</name>
</gene>
<reference evidence="2 3" key="1">
    <citation type="submission" date="2016-11" db="EMBL/GenBank/DDBJ databases">
        <title>Complete genome sequencing of Virgibacillus halodenitrificans PDB-F2.</title>
        <authorList>
            <person name="Sun Z."/>
            <person name="Zhou Y."/>
            <person name="Li H."/>
        </authorList>
    </citation>
    <scope>NUCLEOTIDE SEQUENCE [LARGE SCALE GENOMIC DNA]</scope>
    <source>
        <strain evidence="2 3">PDB-F2</strain>
    </source>
</reference>
<keyword evidence="1" id="KW-0812">Transmembrane</keyword>
<keyword evidence="1" id="KW-0472">Membrane</keyword>
<evidence type="ECO:0000256" key="1">
    <source>
        <dbReference type="SAM" id="Phobius"/>
    </source>
</evidence>
<dbReference type="KEGG" id="vhl:BME96_01265"/>
<proteinExistence type="predicted"/>
<organism evidence="2 3">
    <name type="scientific">Virgibacillus halodenitrificans</name>
    <name type="common">Bacillus halodenitrificans</name>
    <dbReference type="NCBI Taxonomy" id="1482"/>
    <lineage>
        <taxon>Bacteria</taxon>
        <taxon>Bacillati</taxon>
        <taxon>Bacillota</taxon>
        <taxon>Bacilli</taxon>
        <taxon>Bacillales</taxon>
        <taxon>Bacillaceae</taxon>
        <taxon>Virgibacillus</taxon>
    </lineage>
</organism>
<feature type="transmembrane region" description="Helical" evidence="1">
    <location>
        <begin position="5"/>
        <end position="21"/>
    </location>
</feature>
<evidence type="ECO:0000313" key="3">
    <source>
        <dbReference type="Proteomes" id="UP000182945"/>
    </source>
</evidence>
<accession>A0AAC9IX87</accession>
<dbReference type="EMBL" id="CP017962">
    <property type="protein sequence ID" value="APC46902.1"/>
    <property type="molecule type" value="Genomic_DNA"/>
</dbReference>
<evidence type="ECO:0000313" key="2">
    <source>
        <dbReference type="EMBL" id="APC46902.1"/>
    </source>
</evidence>
<dbReference type="AlphaFoldDB" id="A0AAC9IX87"/>
<dbReference type="GeneID" id="71513006"/>
<dbReference type="RefSeq" id="WP_071648072.1">
    <property type="nucleotide sequence ID" value="NZ_CP017962.1"/>
</dbReference>